<dbReference type="SUPFAM" id="SSF53822">
    <property type="entry name" value="Periplasmic binding protein-like I"/>
    <property type="match status" value="1"/>
</dbReference>
<name>A0ABV5WCU7_9BACI</name>
<feature type="domain" description="Periplasmic binding protein" evidence="5">
    <location>
        <begin position="40"/>
        <end position="297"/>
    </location>
</feature>
<dbReference type="RefSeq" id="WP_379948677.1">
    <property type="nucleotide sequence ID" value="NZ_JBHMAF010000028.1"/>
</dbReference>
<evidence type="ECO:0000256" key="3">
    <source>
        <dbReference type="ARBA" id="ARBA00022729"/>
    </source>
</evidence>
<evidence type="ECO:0000256" key="2">
    <source>
        <dbReference type="ARBA" id="ARBA00007639"/>
    </source>
</evidence>
<dbReference type="PROSITE" id="PS51257">
    <property type="entry name" value="PROKAR_LIPOPROTEIN"/>
    <property type="match status" value="1"/>
</dbReference>
<dbReference type="Pfam" id="PF13407">
    <property type="entry name" value="Peripla_BP_4"/>
    <property type="match status" value="1"/>
</dbReference>
<dbReference type="InterPro" id="IPR028082">
    <property type="entry name" value="Peripla_BP_I"/>
</dbReference>
<dbReference type="PANTHER" id="PTHR46847">
    <property type="entry name" value="D-ALLOSE-BINDING PERIPLASMIC PROTEIN-RELATED"/>
    <property type="match status" value="1"/>
</dbReference>
<sequence>MAIRKRLMLLVSLMVILSSFMAACSSSTSGGEKKDGKLVIGAAMPVFDDKWLSYLYDSMKAAAKDKDVDLKMVDAKNDSGKQLSQVETFITQGVDAIIINPVDTSAVGPMLDEAKDANIPVVIVNRMPSEKDMKKIYAFVGSESIQSGTMQMEKVADMLGGKGNVAIMTGELGSEAQIKRTEGNKNVVKKNPDMKVVREATGNFQRSEGMKLMENWIQSGDKINAVVANNDEMAIGAIMALEAAGKLNDVIVAGIDGTPDALDYVKSGKLKVSAFQDPMGQGSKSVETAIQAAKGEKLADKNVWVPFELITQDNVDTFIEKWKNAGAN</sequence>
<dbReference type="Proteomes" id="UP001589609">
    <property type="component" value="Unassembled WGS sequence"/>
</dbReference>
<dbReference type="PANTHER" id="PTHR46847:SF1">
    <property type="entry name" value="D-ALLOSE-BINDING PERIPLASMIC PROTEIN-RELATED"/>
    <property type="match status" value="1"/>
</dbReference>
<keyword evidence="7" id="KW-1185">Reference proteome</keyword>
<comment type="caution">
    <text evidence="6">The sequence shown here is derived from an EMBL/GenBank/DDBJ whole genome shotgun (WGS) entry which is preliminary data.</text>
</comment>
<evidence type="ECO:0000256" key="1">
    <source>
        <dbReference type="ARBA" id="ARBA00004196"/>
    </source>
</evidence>
<dbReference type="Gene3D" id="3.40.50.2300">
    <property type="match status" value="2"/>
</dbReference>
<gene>
    <name evidence="6" type="ORF">ACFFMS_07700</name>
</gene>
<comment type="subcellular location">
    <subcellularLocation>
        <location evidence="1">Cell envelope</location>
    </subcellularLocation>
</comment>
<dbReference type="InterPro" id="IPR025997">
    <property type="entry name" value="SBP_2_dom"/>
</dbReference>
<evidence type="ECO:0000313" key="6">
    <source>
        <dbReference type="EMBL" id="MFB9758404.1"/>
    </source>
</evidence>
<dbReference type="EMBL" id="JBHMAF010000028">
    <property type="protein sequence ID" value="MFB9758404.1"/>
    <property type="molecule type" value="Genomic_DNA"/>
</dbReference>
<feature type="chain" id="PRO_5047105671" evidence="4">
    <location>
        <begin position="23"/>
        <end position="328"/>
    </location>
</feature>
<reference evidence="6 7" key="1">
    <citation type="submission" date="2024-09" db="EMBL/GenBank/DDBJ databases">
        <authorList>
            <person name="Sun Q."/>
            <person name="Mori K."/>
        </authorList>
    </citation>
    <scope>NUCLEOTIDE SEQUENCE [LARGE SCALE GENOMIC DNA]</scope>
    <source>
        <strain evidence="6 7">JCM 11201</strain>
    </source>
</reference>
<feature type="signal peptide" evidence="4">
    <location>
        <begin position="1"/>
        <end position="22"/>
    </location>
</feature>
<proteinExistence type="inferred from homology"/>
<evidence type="ECO:0000259" key="5">
    <source>
        <dbReference type="Pfam" id="PF13407"/>
    </source>
</evidence>
<accession>A0ABV5WCU7</accession>
<keyword evidence="3 4" id="KW-0732">Signal</keyword>
<protein>
    <submittedName>
        <fullName evidence="6">Sugar ABC transporter substrate-binding protein</fullName>
    </submittedName>
</protein>
<evidence type="ECO:0000313" key="7">
    <source>
        <dbReference type="Proteomes" id="UP001589609"/>
    </source>
</evidence>
<dbReference type="CDD" id="cd06301">
    <property type="entry name" value="PBP1_rhizopine_binding-like"/>
    <property type="match status" value="1"/>
</dbReference>
<comment type="similarity">
    <text evidence="2">Belongs to the bacterial solute-binding protein 2 family.</text>
</comment>
<organism evidence="6 7">
    <name type="scientific">Ectobacillus funiculus</name>
    <dbReference type="NCBI Taxonomy" id="137993"/>
    <lineage>
        <taxon>Bacteria</taxon>
        <taxon>Bacillati</taxon>
        <taxon>Bacillota</taxon>
        <taxon>Bacilli</taxon>
        <taxon>Bacillales</taxon>
        <taxon>Bacillaceae</taxon>
        <taxon>Ectobacillus</taxon>
    </lineage>
</organism>
<evidence type="ECO:0000256" key="4">
    <source>
        <dbReference type="SAM" id="SignalP"/>
    </source>
</evidence>